<reference evidence="2 3" key="1">
    <citation type="submission" date="2019-01" db="EMBL/GenBank/DDBJ databases">
        <title>Muriicola soli sp. nov., isolated from soil.</title>
        <authorList>
            <person name="Kang H.J."/>
            <person name="Kim S.B."/>
        </authorList>
    </citation>
    <scope>NUCLEOTIDE SEQUENCE [LARGE SCALE GENOMIC DNA]</scope>
    <source>
        <strain evidence="2 3">MMS17-SY002</strain>
    </source>
</reference>
<dbReference type="InterPro" id="IPR038727">
    <property type="entry name" value="NadR/Ttd14_AAA_dom"/>
</dbReference>
<dbReference type="Gene3D" id="3.40.50.300">
    <property type="entry name" value="P-loop containing nucleotide triphosphate hydrolases"/>
    <property type="match status" value="1"/>
</dbReference>
<dbReference type="SUPFAM" id="SSF52540">
    <property type="entry name" value="P-loop containing nucleoside triphosphate hydrolases"/>
    <property type="match status" value="1"/>
</dbReference>
<dbReference type="RefSeq" id="WP_129603370.1">
    <property type="nucleotide sequence ID" value="NZ_CP035544.1"/>
</dbReference>
<organism evidence="2 3">
    <name type="scientific">Muriicola soli</name>
    <dbReference type="NCBI Taxonomy" id="2507538"/>
    <lineage>
        <taxon>Bacteria</taxon>
        <taxon>Pseudomonadati</taxon>
        <taxon>Bacteroidota</taxon>
        <taxon>Flavobacteriia</taxon>
        <taxon>Flavobacteriales</taxon>
        <taxon>Flavobacteriaceae</taxon>
        <taxon>Muriicola</taxon>
    </lineage>
</organism>
<evidence type="ECO:0000313" key="2">
    <source>
        <dbReference type="EMBL" id="QBA63922.1"/>
    </source>
</evidence>
<dbReference type="InterPro" id="IPR027417">
    <property type="entry name" value="P-loop_NTPase"/>
</dbReference>
<dbReference type="OrthoDB" id="5638848at2"/>
<name>A0A411E8B9_9FLAO</name>
<dbReference type="AlphaFoldDB" id="A0A411E8B9"/>
<protein>
    <submittedName>
        <fullName evidence="2">ATPase</fullName>
    </submittedName>
</protein>
<dbReference type="KEGG" id="mur:EQY75_04840"/>
<accession>A0A411E8B9</accession>
<sequence length="187" mass="21967">MPKRIVITGGPGTGKTSIIQMLEEKGFFCFHEVIRDFTSEAKQFADLERLHSNPLTFVDDPFRFNKHILEARLSHFKAGDALECDLAFYDRGLPDVLAYMNYFDQSYPDEFIQYCRNHKYDQLVMLPPWKDIYTRDDERLETFEQAIEIHEELQKMYTELNYNSLEVPIGSIEERATFIIDHLIPAS</sequence>
<dbReference type="EMBL" id="CP035544">
    <property type="protein sequence ID" value="QBA63922.1"/>
    <property type="molecule type" value="Genomic_DNA"/>
</dbReference>
<feature type="domain" description="NadR/Ttd14 AAA" evidence="1">
    <location>
        <begin position="4"/>
        <end position="175"/>
    </location>
</feature>
<evidence type="ECO:0000259" key="1">
    <source>
        <dbReference type="Pfam" id="PF13521"/>
    </source>
</evidence>
<evidence type="ECO:0000313" key="3">
    <source>
        <dbReference type="Proteomes" id="UP000290889"/>
    </source>
</evidence>
<dbReference type="Pfam" id="PF13521">
    <property type="entry name" value="AAA_28"/>
    <property type="match status" value="1"/>
</dbReference>
<keyword evidence="3" id="KW-1185">Reference proteome</keyword>
<proteinExistence type="predicted"/>
<dbReference type="Proteomes" id="UP000290889">
    <property type="component" value="Chromosome"/>
</dbReference>
<gene>
    <name evidence="2" type="ORF">EQY75_04840</name>
</gene>